<dbReference type="EMBL" id="FNYK01000038">
    <property type="protein sequence ID" value="SEI95202.1"/>
    <property type="molecule type" value="Genomic_DNA"/>
</dbReference>
<feature type="transmembrane region" description="Helical" evidence="1">
    <location>
        <begin position="109"/>
        <end position="126"/>
    </location>
</feature>
<feature type="transmembrane region" description="Helical" evidence="1">
    <location>
        <begin position="138"/>
        <end position="158"/>
    </location>
</feature>
<evidence type="ECO:0000256" key="1">
    <source>
        <dbReference type="SAM" id="Phobius"/>
    </source>
</evidence>
<keyword evidence="3" id="KW-1185">Reference proteome</keyword>
<dbReference type="Proteomes" id="UP000183028">
    <property type="component" value="Unassembled WGS sequence"/>
</dbReference>
<keyword evidence="1" id="KW-0812">Transmembrane</keyword>
<name>A0A1H6V4I0_9FIRM</name>
<dbReference type="RefSeq" id="WP_074732324.1">
    <property type="nucleotide sequence ID" value="NZ_FNYK01000038.1"/>
</dbReference>
<protein>
    <recommendedName>
        <fullName evidence="4">DUF1097 domain-containing protein</fullName>
    </recommendedName>
</protein>
<sequence>MKCDRQTLLLAFCIALFAPIWAILAPYIGITTGGVALICAGIFVEAGNTIKQALPVSIGFLLGDLWAVLVVELLKVMPFRHNMNLFILLFIGGGLAVLIASLLPKRINLSAWLSGFAIGLLILAPVRTLGSLPLQIAISMLVGVWYIGVFVSCVMHVVGGHEDE</sequence>
<keyword evidence="1" id="KW-0472">Membrane</keyword>
<evidence type="ECO:0008006" key="4">
    <source>
        <dbReference type="Google" id="ProtNLM"/>
    </source>
</evidence>
<dbReference type="Pfam" id="PF06496">
    <property type="entry name" value="DUF1097"/>
    <property type="match status" value="1"/>
</dbReference>
<keyword evidence="1" id="KW-1133">Transmembrane helix</keyword>
<organism evidence="2 3">
    <name type="scientific">Sharpea azabuensis</name>
    <dbReference type="NCBI Taxonomy" id="322505"/>
    <lineage>
        <taxon>Bacteria</taxon>
        <taxon>Bacillati</taxon>
        <taxon>Bacillota</taxon>
        <taxon>Erysipelotrichia</taxon>
        <taxon>Erysipelotrichales</taxon>
        <taxon>Coprobacillaceae</taxon>
        <taxon>Sharpea</taxon>
    </lineage>
</organism>
<proteinExistence type="predicted"/>
<feature type="transmembrane region" description="Helical" evidence="1">
    <location>
        <begin position="85"/>
        <end position="103"/>
    </location>
</feature>
<evidence type="ECO:0000313" key="3">
    <source>
        <dbReference type="Proteomes" id="UP000183028"/>
    </source>
</evidence>
<accession>A0A1H6V4I0</accession>
<evidence type="ECO:0000313" key="2">
    <source>
        <dbReference type="EMBL" id="SEI95202.1"/>
    </source>
</evidence>
<dbReference type="AlphaFoldDB" id="A0A1H6V4I0"/>
<gene>
    <name evidence="2" type="ORF">SAMN04487834_10386</name>
</gene>
<dbReference type="InterPro" id="IPR009476">
    <property type="entry name" value="DUF1097"/>
</dbReference>
<dbReference type="STRING" id="322505.SAMN04487836_1036"/>
<reference evidence="3" key="1">
    <citation type="submission" date="2016-10" db="EMBL/GenBank/DDBJ databases">
        <authorList>
            <person name="Varghese N."/>
        </authorList>
    </citation>
    <scope>NUCLEOTIDE SEQUENCE [LARGE SCALE GENOMIC DNA]</scope>
    <source>
        <strain evidence="3">DSM 20406</strain>
    </source>
</reference>
<dbReference type="eggNOG" id="ENOG5032EGG">
    <property type="taxonomic scope" value="Bacteria"/>
</dbReference>
<dbReference type="OrthoDB" id="1852275at2"/>
<feature type="transmembrane region" description="Helical" evidence="1">
    <location>
        <begin position="53"/>
        <end position="73"/>
    </location>
</feature>